<evidence type="ECO:0000313" key="2">
    <source>
        <dbReference type="EMBL" id="KAK3390173.1"/>
    </source>
</evidence>
<feature type="chain" id="PRO_5042220576" evidence="1">
    <location>
        <begin position="23"/>
        <end position="103"/>
    </location>
</feature>
<accession>A0AAE0U403</accession>
<feature type="signal peptide" evidence="1">
    <location>
        <begin position="1"/>
        <end position="22"/>
    </location>
</feature>
<protein>
    <submittedName>
        <fullName evidence="2">Uncharacterized protein</fullName>
    </submittedName>
</protein>
<dbReference type="AlphaFoldDB" id="A0AAE0U403"/>
<name>A0AAE0U403_9PEZI</name>
<evidence type="ECO:0000313" key="3">
    <source>
        <dbReference type="Proteomes" id="UP001285441"/>
    </source>
</evidence>
<comment type="caution">
    <text evidence="2">The sequence shown here is derived from an EMBL/GenBank/DDBJ whole genome shotgun (WGS) entry which is preliminary data.</text>
</comment>
<reference evidence="2" key="2">
    <citation type="submission" date="2023-06" db="EMBL/GenBank/DDBJ databases">
        <authorList>
            <consortium name="Lawrence Berkeley National Laboratory"/>
            <person name="Haridas S."/>
            <person name="Hensen N."/>
            <person name="Bonometti L."/>
            <person name="Westerberg I."/>
            <person name="Brannstrom I.O."/>
            <person name="Guillou S."/>
            <person name="Cros-Aarteil S."/>
            <person name="Calhoun S."/>
            <person name="Kuo A."/>
            <person name="Mondo S."/>
            <person name="Pangilinan J."/>
            <person name="Riley R."/>
            <person name="LaButti K."/>
            <person name="Andreopoulos B."/>
            <person name="Lipzen A."/>
            <person name="Chen C."/>
            <person name="Yanf M."/>
            <person name="Daum C."/>
            <person name="Ng V."/>
            <person name="Clum A."/>
            <person name="Steindorff A."/>
            <person name="Ohm R."/>
            <person name="Martin F."/>
            <person name="Silar P."/>
            <person name="Natvig D."/>
            <person name="Lalanne C."/>
            <person name="Gautier V."/>
            <person name="Ament-velasquez S.L."/>
            <person name="Kruys A."/>
            <person name="Hutchinson M.I."/>
            <person name="Powell A.J."/>
            <person name="Barry K."/>
            <person name="Miller A.N."/>
            <person name="Grigoriev I.V."/>
            <person name="Debuchy R."/>
            <person name="Gladieux P."/>
            <person name="Thoren M.H."/>
            <person name="Johannesson H."/>
        </authorList>
    </citation>
    <scope>NUCLEOTIDE SEQUENCE</scope>
    <source>
        <strain evidence="2">CBS 232.78</strain>
    </source>
</reference>
<organism evidence="2 3">
    <name type="scientific">Podospora didyma</name>
    <dbReference type="NCBI Taxonomy" id="330526"/>
    <lineage>
        <taxon>Eukaryota</taxon>
        <taxon>Fungi</taxon>
        <taxon>Dikarya</taxon>
        <taxon>Ascomycota</taxon>
        <taxon>Pezizomycotina</taxon>
        <taxon>Sordariomycetes</taxon>
        <taxon>Sordariomycetidae</taxon>
        <taxon>Sordariales</taxon>
        <taxon>Podosporaceae</taxon>
        <taxon>Podospora</taxon>
    </lineage>
</organism>
<dbReference type="Proteomes" id="UP001285441">
    <property type="component" value="Unassembled WGS sequence"/>
</dbReference>
<dbReference type="EMBL" id="JAULSW010000002">
    <property type="protein sequence ID" value="KAK3390173.1"/>
    <property type="molecule type" value="Genomic_DNA"/>
</dbReference>
<keyword evidence="1" id="KW-0732">Signal</keyword>
<evidence type="ECO:0000256" key="1">
    <source>
        <dbReference type="SAM" id="SignalP"/>
    </source>
</evidence>
<keyword evidence="3" id="KW-1185">Reference proteome</keyword>
<reference evidence="2" key="1">
    <citation type="journal article" date="2023" name="Mol. Phylogenet. Evol.">
        <title>Genome-scale phylogeny and comparative genomics of the fungal order Sordariales.</title>
        <authorList>
            <person name="Hensen N."/>
            <person name="Bonometti L."/>
            <person name="Westerberg I."/>
            <person name="Brannstrom I.O."/>
            <person name="Guillou S."/>
            <person name="Cros-Aarteil S."/>
            <person name="Calhoun S."/>
            <person name="Haridas S."/>
            <person name="Kuo A."/>
            <person name="Mondo S."/>
            <person name="Pangilinan J."/>
            <person name="Riley R."/>
            <person name="LaButti K."/>
            <person name="Andreopoulos B."/>
            <person name="Lipzen A."/>
            <person name="Chen C."/>
            <person name="Yan M."/>
            <person name="Daum C."/>
            <person name="Ng V."/>
            <person name="Clum A."/>
            <person name="Steindorff A."/>
            <person name="Ohm R.A."/>
            <person name="Martin F."/>
            <person name="Silar P."/>
            <person name="Natvig D.O."/>
            <person name="Lalanne C."/>
            <person name="Gautier V."/>
            <person name="Ament-Velasquez S.L."/>
            <person name="Kruys A."/>
            <person name="Hutchinson M.I."/>
            <person name="Powell A.J."/>
            <person name="Barry K."/>
            <person name="Miller A.N."/>
            <person name="Grigoriev I.V."/>
            <person name="Debuchy R."/>
            <person name="Gladieux P."/>
            <person name="Hiltunen Thoren M."/>
            <person name="Johannesson H."/>
        </authorList>
    </citation>
    <scope>NUCLEOTIDE SEQUENCE</scope>
    <source>
        <strain evidence="2">CBS 232.78</strain>
    </source>
</reference>
<sequence>MQLLQSSSVVAVFLGFLAGTDARILLGNDFSKNVMWFDGDSACTAKVISNTNENPCGRPIAMPNGHTCQLYILNGDGSFNSACTFSQSNTGQCGILRTWRCPN</sequence>
<proteinExistence type="predicted"/>
<gene>
    <name evidence="2" type="ORF">B0H63DRAFT_507566</name>
</gene>